<dbReference type="GO" id="GO:0005829">
    <property type="term" value="C:cytosol"/>
    <property type="evidence" value="ECO:0007669"/>
    <property type="project" value="TreeGrafter"/>
</dbReference>
<evidence type="ECO:0000256" key="1">
    <source>
        <dbReference type="ARBA" id="ARBA00022676"/>
    </source>
</evidence>
<gene>
    <name evidence="3" type="ordered locus">Sfum_0372</name>
</gene>
<sequence length="369" mass="40928">MRLFHPTFKWIIRKISGRMPPPLDLETFRPDAVNSILIVSSTAIGDALMSTPAIRSVRTSYPEANIVLLARHRYRELFENNRHVDKIVSYHGGYKKFLQTVRLLRKEAFDLAVILHGNTPQAVPLAYLTGARHLVTLPVEREFAYLISNRNGDHSSRLPQHTIRQRLGIAQLAGGAGTSVDMELEVTGEARRQVDAWLHGAVDIPDPLLVGFQAGASKPYKQWPVKSFAELGKRILASHPRARIFAIGSPKEKALCAEVVRAIGSDRAVSVAGRFPLTQVAALIGRLELLVTNDTGAMHIAIALKTKTVSLFCPTSSRVSGAIQDPVLHRAIEKDLPCRPCIGKKCTTPFCMEQITVEEVFRAFREFEC</sequence>
<evidence type="ECO:0000256" key="2">
    <source>
        <dbReference type="ARBA" id="ARBA00022679"/>
    </source>
</evidence>
<dbReference type="InParanoid" id="A0LF70"/>
<dbReference type="AlphaFoldDB" id="A0LF70"/>
<dbReference type="Gene3D" id="3.40.50.2000">
    <property type="entry name" value="Glycogen Phosphorylase B"/>
    <property type="match status" value="2"/>
</dbReference>
<name>A0LF70_SYNFM</name>
<keyword evidence="1" id="KW-0328">Glycosyltransferase</keyword>
<dbReference type="SUPFAM" id="SSF53756">
    <property type="entry name" value="UDP-Glycosyltransferase/glycogen phosphorylase"/>
    <property type="match status" value="1"/>
</dbReference>
<protein>
    <submittedName>
        <fullName evidence="3">Glycosyl transferase, family 9</fullName>
    </submittedName>
</protein>
<dbReference type="OrthoDB" id="9760688at2"/>
<dbReference type="GO" id="GO:0008713">
    <property type="term" value="F:ADP-heptose-lipopolysaccharide heptosyltransferase activity"/>
    <property type="evidence" value="ECO:0007669"/>
    <property type="project" value="TreeGrafter"/>
</dbReference>
<dbReference type="CAZy" id="GT9">
    <property type="family name" value="Glycosyltransferase Family 9"/>
</dbReference>
<keyword evidence="4" id="KW-1185">Reference proteome</keyword>
<dbReference type="Proteomes" id="UP000001784">
    <property type="component" value="Chromosome"/>
</dbReference>
<dbReference type="KEGG" id="sfu:Sfum_0372"/>
<dbReference type="InterPro" id="IPR002201">
    <property type="entry name" value="Glyco_trans_9"/>
</dbReference>
<dbReference type="RefSeq" id="WP_011697245.1">
    <property type="nucleotide sequence ID" value="NC_008554.1"/>
</dbReference>
<organism evidence="3 4">
    <name type="scientific">Syntrophobacter fumaroxidans (strain DSM 10017 / MPOB)</name>
    <dbReference type="NCBI Taxonomy" id="335543"/>
    <lineage>
        <taxon>Bacteria</taxon>
        <taxon>Pseudomonadati</taxon>
        <taxon>Thermodesulfobacteriota</taxon>
        <taxon>Syntrophobacteria</taxon>
        <taxon>Syntrophobacterales</taxon>
        <taxon>Syntrophobacteraceae</taxon>
        <taxon>Syntrophobacter</taxon>
    </lineage>
</organism>
<dbReference type="Pfam" id="PF01075">
    <property type="entry name" value="Glyco_transf_9"/>
    <property type="match status" value="1"/>
</dbReference>
<dbReference type="HOGENOM" id="CLU_038371_0_0_7"/>
<dbReference type="GO" id="GO:0009244">
    <property type="term" value="P:lipopolysaccharide core region biosynthetic process"/>
    <property type="evidence" value="ECO:0007669"/>
    <property type="project" value="TreeGrafter"/>
</dbReference>
<dbReference type="STRING" id="335543.Sfum_0372"/>
<evidence type="ECO:0000313" key="3">
    <source>
        <dbReference type="EMBL" id="ABK16072.1"/>
    </source>
</evidence>
<evidence type="ECO:0000313" key="4">
    <source>
        <dbReference type="Proteomes" id="UP000001784"/>
    </source>
</evidence>
<dbReference type="InterPro" id="IPR051199">
    <property type="entry name" value="LPS_LOS_Heptosyltrfase"/>
</dbReference>
<dbReference type="EMBL" id="CP000478">
    <property type="protein sequence ID" value="ABK16072.1"/>
    <property type="molecule type" value="Genomic_DNA"/>
</dbReference>
<dbReference type="eggNOG" id="COG0859">
    <property type="taxonomic scope" value="Bacteria"/>
</dbReference>
<reference evidence="3 4" key="1">
    <citation type="submission" date="2006-10" db="EMBL/GenBank/DDBJ databases">
        <title>Complete sequence of Syntrophobacter fumaroxidans MPOB.</title>
        <authorList>
            <consortium name="US DOE Joint Genome Institute"/>
            <person name="Copeland A."/>
            <person name="Lucas S."/>
            <person name="Lapidus A."/>
            <person name="Barry K."/>
            <person name="Detter J.C."/>
            <person name="Glavina del Rio T."/>
            <person name="Hammon N."/>
            <person name="Israni S."/>
            <person name="Pitluck S."/>
            <person name="Goltsman E.G."/>
            <person name="Martinez M."/>
            <person name="Schmutz J."/>
            <person name="Larimer F."/>
            <person name="Land M."/>
            <person name="Hauser L."/>
            <person name="Kyrpides N."/>
            <person name="Kim E."/>
            <person name="Boone D.R."/>
            <person name="Brockman F."/>
            <person name="Culley D."/>
            <person name="Ferry J."/>
            <person name="Gunsalus R."/>
            <person name="McInerney M.J."/>
            <person name="Morrison M."/>
            <person name="Plugge C."/>
            <person name="Rohlin L."/>
            <person name="Scholten J."/>
            <person name="Sieber J."/>
            <person name="Stams A.J.M."/>
            <person name="Worm P."/>
            <person name="Henstra A.M."/>
            <person name="Richardson P."/>
        </authorList>
    </citation>
    <scope>NUCLEOTIDE SEQUENCE [LARGE SCALE GENOMIC DNA]</scope>
    <source>
        <strain evidence="4">DSM 10017 / MPOB</strain>
    </source>
</reference>
<dbReference type="PANTHER" id="PTHR30160:SF7">
    <property type="entry name" value="ADP-HEPTOSE--LPS HEPTOSYLTRANSFERASE 2"/>
    <property type="match status" value="1"/>
</dbReference>
<accession>A0LF70</accession>
<keyword evidence="2 3" id="KW-0808">Transferase</keyword>
<proteinExistence type="predicted"/>
<dbReference type="CDD" id="cd03789">
    <property type="entry name" value="GT9_LPS_heptosyltransferase"/>
    <property type="match status" value="1"/>
</dbReference>
<dbReference type="PANTHER" id="PTHR30160">
    <property type="entry name" value="TETRAACYLDISACCHARIDE 4'-KINASE-RELATED"/>
    <property type="match status" value="1"/>
</dbReference>